<dbReference type="VEuPathDB" id="CryptoDB:GNI_143080"/>
<protein>
    <recommendedName>
        <fullName evidence="3">WD domain, G-beta repeat protein</fullName>
    </recommendedName>
</protein>
<keyword evidence="2" id="KW-1185">Reference proteome</keyword>
<name>A0A023B0S1_GRENI</name>
<sequence length="152" mass="16636">MEWYRYNDDWGAPTLGLLEDMPVSEGYYSAPEVAYRRSALDDVRGYTPLRQSRVQVATNLCRKGLLRGKAGQPTSLAWRPEGDRVLCGLGSGEIAAYSRLTLDCEDLKRVLAASSEITKIVPLHKSVRLLLGDASGSIHLTSTNLAPVSIIS</sequence>
<evidence type="ECO:0000313" key="1">
    <source>
        <dbReference type="EMBL" id="EZG44840.1"/>
    </source>
</evidence>
<evidence type="ECO:0000313" key="2">
    <source>
        <dbReference type="Proteomes" id="UP000019763"/>
    </source>
</evidence>
<accession>A0A023B0S1</accession>
<gene>
    <name evidence="1" type="ORF">GNI_143080</name>
</gene>
<feature type="non-terminal residue" evidence="1">
    <location>
        <position position="152"/>
    </location>
</feature>
<reference evidence="1" key="1">
    <citation type="submission" date="2013-12" db="EMBL/GenBank/DDBJ databases">
        <authorList>
            <person name="Omoto C.K."/>
            <person name="Sibley D."/>
            <person name="Venepally P."/>
            <person name="Hadjithomas M."/>
            <person name="Karamycheva S."/>
            <person name="Brunk B."/>
            <person name="Roos D."/>
            <person name="Caler E."/>
            <person name="Lorenzi H."/>
        </authorList>
    </citation>
    <scope>NUCLEOTIDE SEQUENCE</scope>
</reference>
<dbReference type="OrthoDB" id="16717at2759"/>
<organism evidence="1 2">
    <name type="scientific">Gregarina niphandrodes</name>
    <name type="common">Septate eugregarine</name>
    <dbReference type="NCBI Taxonomy" id="110365"/>
    <lineage>
        <taxon>Eukaryota</taxon>
        <taxon>Sar</taxon>
        <taxon>Alveolata</taxon>
        <taxon>Apicomplexa</taxon>
        <taxon>Conoidasida</taxon>
        <taxon>Gregarinasina</taxon>
        <taxon>Eugregarinorida</taxon>
        <taxon>Gregarinidae</taxon>
        <taxon>Gregarina</taxon>
    </lineage>
</organism>
<dbReference type="InterPro" id="IPR036322">
    <property type="entry name" value="WD40_repeat_dom_sf"/>
</dbReference>
<dbReference type="SUPFAM" id="SSF50978">
    <property type="entry name" value="WD40 repeat-like"/>
    <property type="match status" value="1"/>
</dbReference>
<evidence type="ECO:0008006" key="3">
    <source>
        <dbReference type="Google" id="ProtNLM"/>
    </source>
</evidence>
<dbReference type="RefSeq" id="XP_011132642.1">
    <property type="nucleotide sequence ID" value="XM_011134340.1"/>
</dbReference>
<dbReference type="EMBL" id="AFNH02001058">
    <property type="protein sequence ID" value="EZG44840.1"/>
    <property type="molecule type" value="Genomic_DNA"/>
</dbReference>
<proteinExistence type="predicted"/>
<dbReference type="AlphaFoldDB" id="A0A023B0S1"/>
<comment type="caution">
    <text evidence="1">The sequence shown here is derived from an EMBL/GenBank/DDBJ whole genome shotgun (WGS) entry which is preliminary data.</text>
</comment>
<dbReference type="GeneID" id="22915068"/>
<dbReference type="Proteomes" id="UP000019763">
    <property type="component" value="Unassembled WGS sequence"/>
</dbReference>